<keyword evidence="10" id="KW-1185">Reference proteome</keyword>
<keyword evidence="5 7" id="KW-1133">Transmembrane helix</keyword>
<feature type="transmembrane region" description="Helical" evidence="7">
    <location>
        <begin position="332"/>
        <end position="355"/>
    </location>
</feature>
<feature type="transmembrane region" description="Helical" evidence="7">
    <location>
        <begin position="147"/>
        <end position="169"/>
    </location>
</feature>
<organism evidence="9 10">
    <name type="scientific">Micromonospora avicenniae</name>
    <dbReference type="NCBI Taxonomy" id="1198245"/>
    <lineage>
        <taxon>Bacteria</taxon>
        <taxon>Bacillati</taxon>
        <taxon>Actinomycetota</taxon>
        <taxon>Actinomycetes</taxon>
        <taxon>Micromonosporales</taxon>
        <taxon>Micromonosporaceae</taxon>
        <taxon>Micromonospora</taxon>
    </lineage>
</organism>
<evidence type="ECO:0000256" key="4">
    <source>
        <dbReference type="ARBA" id="ARBA00022692"/>
    </source>
</evidence>
<proteinExistence type="predicted"/>
<protein>
    <submittedName>
        <fullName evidence="9">Major Facilitator Superfamily protein</fullName>
    </submittedName>
</protein>
<dbReference type="GO" id="GO:0005886">
    <property type="term" value="C:plasma membrane"/>
    <property type="evidence" value="ECO:0007669"/>
    <property type="project" value="UniProtKB-SubCell"/>
</dbReference>
<feature type="transmembrane region" description="Helical" evidence="7">
    <location>
        <begin position="204"/>
        <end position="226"/>
    </location>
</feature>
<feature type="transmembrane region" description="Helical" evidence="7">
    <location>
        <begin position="293"/>
        <end position="311"/>
    </location>
</feature>
<dbReference type="GO" id="GO:0022857">
    <property type="term" value="F:transmembrane transporter activity"/>
    <property type="evidence" value="ECO:0007669"/>
    <property type="project" value="InterPro"/>
</dbReference>
<evidence type="ECO:0000256" key="3">
    <source>
        <dbReference type="ARBA" id="ARBA00022475"/>
    </source>
</evidence>
<dbReference type="Pfam" id="PF07690">
    <property type="entry name" value="MFS_1"/>
    <property type="match status" value="1"/>
</dbReference>
<feature type="transmembrane region" description="Helical" evidence="7">
    <location>
        <begin position="232"/>
        <end position="255"/>
    </location>
</feature>
<feature type="transmembrane region" description="Helical" evidence="7">
    <location>
        <begin position="65"/>
        <end position="91"/>
    </location>
</feature>
<comment type="subcellular location">
    <subcellularLocation>
        <location evidence="1">Cell membrane</location>
        <topology evidence="1">Multi-pass membrane protein</topology>
    </subcellularLocation>
</comment>
<name>A0A1N7DD24_9ACTN</name>
<dbReference type="InterPro" id="IPR020846">
    <property type="entry name" value="MFS_dom"/>
</dbReference>
<evidence type="ECO:0000313" key="9">
    <source>
        <dbReference type="EMBL" id="SIR73759.1"/>
    </source>
</evidence>
<dbReference type="InterPro" id="IPR036259">
    <property type="entry name" value="MFS_trans_sf"/>
</dbReference>
<feature type="domain" description="Major facilitator superfamily (MFS) profile" evidence="8">
    <location>
        <begin position="1"/>
        <end position="385"/>
    </location>
</feature>
<dbReference type="PANTHER" id="PTHR23517">
    <property type="entry name" value="RESISTANCE PROTEIN MDTM, PUTATIVE-RELATED-RELATED"/>
    <property type="match status" value="1"/>
</dbReference>
<dbReference type="Proteomes" id="UP000186004">
    <property type="component" value="Unassembled WGS sequence"/>
</dbReference>
<keyword evidence="3" id="KW-1003">Cell membrane</keyword>
<dbReference type="SUPFAM" id="SSF103473">
    <property type="entry name" value="MFS general substrate transporter"/>
    <property type="match status" value="1"/>
</dbReference>
<dbReference type="AlphaFoldDB" id="A0A1N7DD24"/>
<keyword evidence="6 7" id="KW-0472">Membrane</keyword>
<feature type="transmembrane region" description="Helical" evidence="7">
    <location>
        <begin position="361"/>
        <end position="382"/>
    </location>
</feature>
<dbReference type="InterPro" id="IPR050171">
    <property type="entry name" value="MFS_Transporters"/>
</dbReference>
<dbReference type="STRING" id="1198245.SAMN05444858_11640"/>
<accession>A0A1N7DD24</accession>
<feature type="transmembrane region" description="Helical" evidence="7">
    <location>
        <begin position="31"/>
        <end position="53"/>
    </location>
</feature>
<sequence length="391" mass="40574">MFVDALGSGLYLPFTLVFVQAVTELPVQTVGLGLTVAAFAGLVANPLAGVAADRFGARQVLIASYLLRVVGFACYPLVHGFAMFIVIAAVVSAGDRSFYPANSAYVADHAQGAARDRLYALVSTGRNVGLGIGGLLAAGAVQLADKAGYQVIAVLNAASFLIAAVLLAATGRSGRANRRAVRQRPRDLFAGYGRVFRDRTFRRLTFAELAFTGGHSVIPIAIPLYATVVLHAPAGLLGLLFTLNTILVAAGQLPVLRWQQRARRTHAMALAGMVFVASFGAFALAAALPAGPALTVGLVLAVVLCTLGELLHARPSASLAAALAPEAYRGRYLATYQLTWAVSAVATPGAFAGLIAFDARLLWLILAVATAVASVALLRLAATLPATAQRA</sequence>
<evidence type="ECO:0000256" key="7">
    <source>
        <dbReference type="SAM" id="Phobius"/>
    </source>
</evidence>
<evidence type="ECO:0000256" key="5">
    <source>
        <dbReference type="ARBA" id="ARBA00022989"/>
    </source>
</evidence>
<evidence type="ECO:0000256" key="1">
    <source>
        <dbReference type="ARBA" id="ARBA00004651"/>
    </source>
</evidence>
<reference evidence="9 10" key="1">
    <citation type="submission" date="2017-01" db="EMBL/GenBank/DDBJ databases">
        <authorList>
            <person name="Mah S.A."/>
            <person name="Swanson W.J."/>
            <person name="Moy G.W."/>
            <person name="Vacquier V.D."/>
        </authorList>
    </citation>
    <scope>NUCLEOTIDE SEQUENCE [LARGE SCALE GENOMIC DNA]</scope>
    <source>
        <strain evidence="9 10">DSM 45758</strain>
    </source>
</reference>
<evidence type="ECO:0000256" key="2">
    <source>
        <dbReference type="ARBA" id="ARBA00022448"/>
    </source>
</evidence>
<dbReference type="PROSITE" id="PS50850">
    <property type="entry name" value="MFS"/>
    <property type="match status" value="1"/>
</dbReference>
<gene>
    <name evidence="9" type="ORF">SAMN05444858_11640</name>
</gene>
<keyword evidence="2" id="KW-0813">Transport</keyword>
<dbReference type="PANTHER" id="PTHR23517:SF2">
    <property type="entry name" value="MULTIDRUG RESISTANCE PROTEIN MDTH"/>
    <property type="match status" value="1"/>
</dbReference>
<evidence type="ECO:0000313" key="10">
    <source>
        <dbReference type="Proteomes" id="UP000186004"/>
    </source>
</evidence>
<keyword evidence="4 7" id="KW-0812">Transmembrane</keyword>
<dbReference type="InterPro" id="IPR011701">
    <property type="entry name" value="MFS"/>
</dbReference>
<evidence type="ECO:0000259" key="8">
    <source>
        <dbReference type="PROSITE" id="PS50850"/>
    </source>
</evidence>
<feature type="transmembrane region" description="Helical" evidence="7">
    <location>
        <begin position="267"/>
        <end position="287"/>
    </location>
</feature>
<dbReference type="EMBL" id="FTNF01000016">
    <property type="protein sequence ID" value="SIR73759.1"/>
    <property type="molecule type" value="Genomic_DNA"/>
</dbReference>
<dbReference type="Gene3D" id="1.20.1250.20">
    <property type="entry name" value="MFS general substrate transporter like domains"/>
    <property type="match status" value="2"/>
</dbReference>
<evidence type="ECO:0000256" key="6">
    <source>
        <dbReference type="ARBA" id="ARBA00023136"/>
    </source>
</evidence>